<dbReference type="Proteomes" id="UP001459714">
    <property type="component" value="Unassembled WGS sequence"/>
</dbReference>
<comment type="caution">
    <text evidence="5">The sequence shown here is derived from an EMBL/GenBank/DDBJ whole genome shotgun (WGS) entry which is preliminary data.</text>
</comment>
<dbReference type="InterPro" id="IPR027417">
    <property type="entry name" value="P-loop_NTPase"/>
</dbReference>
<dbReference type="InterPro" id="IPR051782">
    <property type="entry name" value="ABC_Transporter_VariousFunc"/>
</dbReference>
<evidence type="ECO:0000313" key="5">
    <source>
        <dbReference type="EMBL" id="MEL3959187.1"/>
    </source>
</evidence>
<dbReference type="GO" id="GO:0005524">
    <property type="term" value="F:ATP binding"/>
    <property type="evidence" value="ECO:0007669"/>
    <property type="project" value="UniProtKB-KW"/>
</dbReference>
<dbReference type="CDD" id="cd03230">
    <property type="entry name" value="ABC_DR_subfamily_A"/>
    <property type="match status" value="1"/>
</dbReference>
<dbReference type="EMBL" id="JBBYAK010000001">
    <property type="protein sequence ID" value="MEL3959187.1"/>
    <property type="molecule type" value="Genomic_DNA"/>
</dbReference>
<keyword evidence="6" id="KW-1185">Reference proteome</keyword>
<evidence type="ECO:0000256" key="3">
    <source>
        <dbReference type="ARBA" id="ARBA00022840"/>
    </source>
</evidence>
<name>A0ABU9K221_9BACI</name>
<dbReference type="PANTHER" id="PTHR42939">
    <property type="entry name" value="ABC TRANSPORTER ATP-BINDING PROTEIN ALBC-RELATED"/>
    <property type="match status" value="1"/>
</dbReference>
<organism evidence="5 6">
    <name type="scientific">Caldifermentibacillus hisashii</name>
    <dbReference type="NCBI Taxonomy" id="996558"/>
    <lineage>
        <taxon>Bacteria</taxon>
        <taxon>Bacillati</taxon>
        <taxon>Bacillota</taxon>
        <taxon>Bacilli</taxon>
        <taxon>Bacillales</taxon>
        <taxon>Bacillaceae</taxon>
        <taxon>Caldifermentibacillus</taxon>
    </lineage>
</organism>
<keyword evidence="2" id="KW-0547">Nucleotide-binding</keyword>
<evidence type="ECO:0000256" key="2">
    <source>
        <dbReference type="ARBA" id="ARBA00022741"/>
    </source>
</evidence>
<dbReference type="SUPFAM" id="SSF52540">
    <property type="entry name" value="P-loop containing nucleoside triphosphate hydrolases"/>
    <property type="match status" value="1"/>
</dbReference>
<dbReference type="Pfam" id="PF00005">
    <property type="entry name" value="ABC_tran"/>
    <property type="match status" value="1"/>
</dbReference>
<feature type="domain" description="ABC transporter" evidence="4">
    <location>
        <begin position="2"/>
        <end position="114"/>
    </location>
</feature>
<dbReference type="Gene3D" id="3.40.50.300">
    <property type="entry name" value="P-loop containing nucleotide triphosphate hydrolases"/>
    <property type="match status" value="1"/>
</dbReference>
<dbReference type="InterPro" id="IPR003439">
    <property type="entry name" value="ABC_transporter-like_ATP-bd"/>
</dbReference>
<reference evidence="5 6" key="1">
    <citation type="submission" date="2024-03" db="EMBL/GenBank/DDBJ databases">
        <title>Bacilli Hybrid Assemblies.</title>
        <authorList>
            <person name="Kovac J."/>
        </authorList>
    </citation>
    <scope>NUCLEOTIDE SEQUENCE [LARGE SCALE GENOMIC DNA]</scope>
    <source>
        <strain evidence="5 6">FSL M8-0022</strain>
    </source>
</reference>
<keyword evidence="3 5" id="KW-0067">ATP-binding</keyword>
<sequence>MGIIAADEGTIDFLGKEIDFRNPSYKKHIGYCPDYPAVFENLTVYEHLNFMAHLYGVKDFKSLNDKINKLLYYFEMEKYRNIPIKQLSRGNKQKVAIIASVIHEPKLLVYDEPTLGLDPVALKQFKTILTDFTKTGGTVFLSSHLLNILEEIADSVSIIKEGKLIKKNVPVEEIRSTLTSMEDYLLSVVEEGD</sequence>
<proteinExistence type="predicted"/>
<protein>
    <submittedName>
        <fullName evidence="5">ABC transporter ATP-binding protein</fullName>
    </submittedName>
</protein>
<evidence type="ECO:0000313" key="6">
    <source>
        <dbReference type="Proteomes" id="UP001459714"/>
    </source>
</evidence>
<gene>
    <name evidence="5" type="ORF">NST17_18690</name>
</gene>
<accession>A0ABU9K221</accession>
<evidence type="ECO:0000256" key="1">
    <source>
        <dbReference type="ARBA" id="ARBA00022448"/>
    </source>
</evidence>
<evidence type="ECO:0000259" key="4">
    <source>
        <dbReference type="Pfam" id="PF00005"/>
    </source>
</evidence>
<keyword evidence="1" id="KW-0813">Transport</keyword>
<dbReference type="PANTHER" id="PTHR42939:SF1">
    <property type="entry name" value="ABC TRANSPORTER ATP-BINDING PROTEIN ALBC-RELATED"/>
    <property type="match status" value="1"/>
</dbReference>